<dbReference type="RefSeq" id="WP_377319038.1">
    <property type="nucleotide sequence ID" value="NZ_JBHUIY010000061.1"/>
</dbReference>
<feature type="transmembrane region" description="Helical" evidence="8">
    <location>
        <begin position="298"/>
        <end position="319"/>
    </location>
</feature>
<dbReference type="InterPro" id="IPR017475">
    <property type="entry name" value="EPS_sugar_tfrase"/>
</dbReference>
<evidence type="ECO:0000313" key="10">
    <source>
        <dbReference type="EMBL" id="MFD2235658.1"/>
    </source>
</evidence>
<keyword evidence="6 8" id="KW-0472">Membrane</keyword>
<evidence type="ECO:0000256" key="5">
    <source>
        <dbReference type="ARBA" id="ARBA00022989"/>
    </source>
</evidence>
<dbReference type="SUPFAM" id="SSF51735">
    <property type="entry name" value="NAD(P)-binding Rossmann-fold domains"/>
    <property type="match status" value="1"/>
</dbReference>
<feature type="transmembrane region" description="Helical" evidence="8">
    <location>
        <begin position="21"/>
        <end position="44"/>
    </location>
</feature>
<comment type="caution">
    <text evidence="10">The sequence shown here is derived from an EMBL/GenBank/DDBJ whole genome shotgun (WGS) entry which is preliminary data.</text>
</comment>
<dbReference type="PANTHER" id="PTHR30576">
    <property type="entry name" value="COLANIC BIOSYNTHESIS UDP-GLUCOSE LIPID CARRIER TRANSFERASE"/>
    <property type="match status" value="1"/>
</dbReference>
<protein>
    <submittedName>
        <fullName evidence="10">Undecaprenyl-phosphate glucose phosphotransferase</fullName>
        <ecNumber evidence="10">2.7.8.31</ecNumber>
    </submittedName>
</protein>
<dbReference type="InterPro" id="IPR017473">
    <property type="entry name" value="Undecaprenyl-P_gluc_Ptfrase"/>
</dbReference>
<keyword evidence="4 8" id="KW-0812">Transmembrane</keyword>
<sequence length="485" mass="53886">MTKISAIEVKKLQQLGWLAATLMMLRLADLAIILAAGFLAHWLRFGGADPLAQEEWLAMSFATMLALVVFNLGQAYAARLAGSVWALSARAIGLWALVFLLMVATGFMLKVSADFSRIWAGLWLGLATAGFVGARLVAVERVRRAQRDGRLSARVAVLGAEANGRALAHRLRSGEDSVRLAGLYDDRRDRLAAAARAEGLAITGRVSDLLAAIRDQRVDCVVITLPWSGDHRLHQVIDALQGLSVEVQICPEGLDALTRDFPLVRNPSAGLLAGLPMITVMHRPLDGWNWLIKRIEDIVLLLLLAPVVVPLSLLIALAIRLDSPGPVLFRQQRGGFNGRDFWLYKFRTMRVEDCQPDGATQAAARRDPRVTRVGRLLRRASLDELPQFLNVLRGEMSVIGPRPHALSHDRQFASVISRYYARLRVRPGITGWAQVNGLRGSIEEDDHIRRRVDHDLWYIEHWSILLDLRILLATPVVGMIHRNAY</sequence>
<organism evidence="10 11">
    <name type="scientific">Phaeospirillum tilakii</name>
    <dbReference type="NCBI Taxonomy" id="741673"/>
    <lineage>
        <taxon>Bacteria</taxon>
        <taxon>Pseudomonadati</taxon>
        <taxon>Pseudomonadota</taxon>
        <taxon>Alphaproteobacteria</taxon>
        <taxon>Rhodospirillales</taxon>
        <taxon>Rhodospirillaceae</taxon>
        <taxon>Phaeospirillum</taxon>
    </lineage>
</organism>
<feature type="transmembrane region" description="Helical" evidence="8">
    <location>
        <begin position="56"/>
        <end position="77"/>
    </location>
</feature>
<evidence type="ECO:0000256" key="1">
    <source>
        <dbReference type="ARBA" id="ARBA00004141"/>
    </source>
</evidence>
<feature type="transmembrane region" description="Helical" evidence="8">
    <location>
        <begin position="118"/>
        <end position="138"/>
    </location>
</feature>
<dbReference type="InterPro" id="IPR003362">
    <property type="entry name" value="Bact_transf"/>
</dbReference>
<reference evidence="11" key="1">
    <citation type="journal article" date="2019" name="Int. J. Syst. Evol. Microbiol.">
        <title>The Global Catalogue of Microorganisms (GCM) 10K type strain sequencing project: providing services to taxonomists for standard genome sequencing and annotation.</title>
        <authorList>
            <consortium name="The Broad Institute Genomics Platform"/>
            <consortium name="The Broad Institute Genome Sequencing Center for Infectious Disease"/>
            <person name="Wu L."/>
            <person name="Ma J."/>
        </authorList>
    </citation>
    <scope>NUCLEOTIDE SEQUENCE [LARGE SCALE GENOMIC DNA]</scope>
    <source>
        <strain evidence="11">KCTC 15012</strain>
    </source>
</reference>
<evidence type="ECO:0000256" key="8">
    <source>
        <dbReference type="SAM" id="Phobius"/>
    </source>
</evidence>
<keyword evidence="7" id="KW-0270">Exopolysaccharide synthesis</keyword>
<evidence type="ECO:0000256" key="4">
    <source>
        <dbReference type="ARBA" id="ARBA00022692"/>
    </source>
</evidence>
<dbReference type="GO" id="GO:0089702">
    <property type="term" value="F:undecaprenyl-phosphate glucose phosphotransferase activity"/>
    <property type="evidence" value="ECO:0007669"/>
    <property type="project" value="UniProtKB-EC"/>
</dbReference>
<name>A0ABW5CHW6_9PROT</name>
<dbReference type="EC" id="2.7.8.31" evidence="10"/>
<evidence type="ECO:0000256" key="3">
    <source>
        <dbReference type="ARBA" id="ARBA00022679"/>
    </source>
</evidence>
<dbReference type="InterPro" id="IPR036291">
    <property type="entry name" value="NAD(P)-bd_dom_sf"/>
</dbReference>
<comment type="subcellular location">
    <subcellularLocation>
        <location evidence="1">Membrane</location>
        <topology evidence="1">Multi-pass membrane protein</topology>
    </subcellularLocation>
</comment>
<proteinExistence type="inferred from homology"/>
<dbReference type="Gene3D" id="3.40.50.720">
    <property type="entry name" value="NAD(P)-binding Rossmann-like Domain"/>
    <property type="match status" value="1"/>
</dbReference>
<keyword evidence="11" id="KW-1185">Reference proteome</keyword>
<comment type="similarity">
    <text evidence="2">Belongs to the bacterial sugar transferase family.</text>
</comment>
<feature type="domain" description="Bacterial sugar transferase" evidence="9">
    <location>
        <begin position="293"/>
        <end position="477"/>
    </location>
</feature>
<keyword evidence="3 10" id="KW-0808">Transferase</keyword>
<evidence type="ECO:0000256" key="6">
    <source>
        <dbReference type="ARBA" id="ARBA00023136"/>
    </source>
</evidence>
<dbReference type="Pfam" id="PF13727">
    <property type="entry name" value="CoA_binding_3"/>
    <property type="match status" value="1"/>
</dbReference>
<dbReference type="Proteomes" id="UP001597296">
    <property type="component" value="Unassembled WGS sequence"/>
</dbReference>
<dbReference type="PANTHER" id="PTHR30576:SF0">
    <property type="entry name" value="UNDECAPRENYL-PHOSPHATE N-ACETYLGALACTOSAMINYL 1-PHOSPHATE TRANSFERASE-RELATED"/>
    <property type="match status" value="1"/>
</dbReference>
<evidence type="ECO:0000259" key="9">
    <source>
        <dbReference type="Pfam" id="PF02397"/>
    </source>
</evidence>
<dbReference type="NCBIfam" id="TIGR03025">
    <property type="entry name" value="EPS_sugtrans"/>
    <property type="match status" value="1"/>
</dbReference>
<dbReference type="NCBIfam" id="TIGR03023">
    <property type="entry name" value="WcaJ_sugtrans"/>
    <property type="match status" value="1"/>
</dbReference>
<dbReference type="EMBL" id="JBHUIY010000061">
    <property type="protein sequence ID" value="MFD2235658.1"/>
    <property type="molecule type" value="Genomic_DNA"/>
</dbReference>
<keyword evidence="5 8" id="KW-1133">Transmembrane helix</keyword>
<gene>
    <name evidence="10" type="ORF">ACFSNB_17810</name>
</gene>
<dbReference type="Pfam" id="PF02397">
    <property type="entry name" value="Bac_transf"/>
    <property type="match status" value="1"/>
</dbReference>
<feature type="transmembrane region" description="Helical" evidence="8">
    <location>
        <begin position="89"/>
        <end position="112"/>
    </location>
</feature>
<accession>A0ABW5CHW6</accession>
<evidence type="ECO:0000256" key="2">
    <source>
        <dbReference type="ARBA" id="ARBA00006464"/>
    </source>
</evidence>
<evidence type="ECO:0000313" key="11">
    <source>
        <dbReference type="Proteomes" id="UP001597296"/>
    </source>
</evidence>
<evidence type="ECO:0000256" key="7">
    <source>
        <dbReference type="ARBA" id="ARBA00023169"/>
    </source>
</evidence>